<gene>
    <name evidence="1" type="ORF">ACOLOM_LOCUS13149</name>
</gene>
<comment type="caution">
    <text evidence="1">The sequence shown here is derived from an EMBL/GenBank/DDBJ whole genome shotgun (WGS) entry which is preliminary data.</text>
</comment>
<dbReference type="EMBL" id="CAJVPT010058183">
    <property type="protein sequence ID" value="CAG8759931.1"/>
    <property type="molecule type" value="Genomic_DNA"/>
</dbReference>
<evidence type="ECO:0000313" key="1">
    <source>
        <dbReference type="EMBL" id="CAG8759931.1"/>
    </source>
</evidence>
<accession>A0ACA9QPB6</accession>
<feature type="non-terminal residue" evidence="1">
    <location>
        <position position="1"/>
    </location>
</feature>
<protein>
    <submittedName>
        <fullName evidence="1">16556_t:CDS:1</fullName>
    </submittedName>
</protein>
<feature type="non-terminal residue" evidence="1">
    <location>
        <position position="182"/>
    </location>
</feature>
<keyword evidence="2" id="KW-1185">Reference proteome</keyword>
<reference evidence="1" key="1">
    <citation type="submission" date="2021-06" db="EMBL/GenBank/DDBJ databases">
        <authorList>
            <person name="Kallberg Y."/>
            <person name="Tangrot J."/>
            <person name="Rosling A."/>
        </authorList>
    </citation>
    <scope>NUCLEOTIDE SEQUENCE</scope>
    <source>
        <strain evidence="1">CL356</strain>
    </source>
</reference>
<dbReference type="Proteomes" id="UP000789525">
    <property type="component" value="Unassembled WGS sequence"/>
</dbReference>
<organism evidence="1 2">
    <name type="scientific">Acaulospora colombiana</name>
    <dbReference type="NCBI Taxonomy" id="27376"/>
    <lineage>
        <taxon>Eukaryota</taxon>
        <taxon>Fungi</taxon>
        <taxon>Fungi incertae sedis</taxon>
        <taxon>Mucoromycota</taxon>
        <taxon>Glomeromycotina</taxon>
        <taxon>Glomeromycetes</taxon>
        <taxon>Diversisporales</taxon>
        <taxon>Acaulosporaceae</taxon>
        <taxon>Acaulospora</taxon>
    </lineage>
</organism>
<proteinExistence type="predicted"/>
<sequence>GIEVDVWTNPPTPTLSQLPISVLFILHGRSNTRRGVEHIVKRILEVQSSSPLDRHWKRELYVDHRNHGSRLVDVKANEGWSVKDPTKHNIRHAFVILLVSLLETITLSYSLDMYAMQGSSRIPSSTLPPLTNLCAVGTAQDVSTLIDFLPSYLFPAQEKEIEQWALAGFSLGGHSTWIALKN</sequence>
<name>A0ACA9QPB6_9GLOM</name>
<evidence type="ECO:0000313" key="2">
    <source>
        <dbReference type="Proteomes" id="UP000789525"/>
    </source>
</evidence>